<dbReference type="Pfam" id="PF01584">
    <property type="entry name" value="CheW"/>
    <property type="match status" value="1"/>
</dbReference>
<sequence>MANEQRANHERNNDRSNERSNLTSSNKFELLLYRLGSVPGSDAHELYGINVFKVREISTMPTVTPIAGSSPFVMGAVDIRGQIIPVIDLPRLMGCEPTRGLNILLVTEFARSTQAFAVEEVDDIVRLEWNQVLSADGSAGGKLVTSIARIDGNTGDSRLAQVIDVEQVLRDVFPSQHPSVDPASVGEALGIARGAKILAADDSGFARKLIEQALTAIGADFIMTKTGEEAWATLQQVARDAQQNGARAKDSIALVLTDLEMPEMDGFMLTRQIKADERTRDIPVIIHSSLTGAANEAHVKNAGANGYVAKFAAAELANAIRNALGVAPARAAA</sequence>
<name>A0ABS8JME1_9BURK</name>
<dbReference type="InterPro" id="IPR001789">
    <property type="entry name" value="Sig_transdc_resp-reg_receiver"/>
</dbReference>
<dbReference type="Pfam" id="PF00072">
    <property type="entry name" value="Response_reg"/>
    <property type="match status" value="1"/>
</dbReference>
<dbReference type="SUPFAM" id="SSF52172">
    <property type="entry name" value="CheY-like"/>
    <property type="match status" value="1"/>
</dbReference>
<feature type="modified residue" description="4-aspartylphosphate" evidence="1">
    <location>
        <position position="258"/>
    </location>
</feature>
<organism evidence="5 6">
    <name type="scientific">Paraburkholderia sejongensis</name>
    <dbReference type="NCBI Taxonomy" id="2886946"/>
    <lineage>
        <taxon>Bacteria</taxon>
        <taxon>Pseudomonadati</taxon>
        <taxon>Pseudomonadota</taxon>
        <taxon>Betaproteobacteria</taxon>
        <taxon>Burkholderiales</taxon>
        <taxon>Burkholderiaceae</taxon>
        <taxon>Paraburkholderia</taxon>
    </lineage>
</organism>
<dbReference type="Gene3D" id="3.40.50.2300">
    <property type="match status" value="1"/>
</dbReference>
<dbReference type="SMART" id="SM00448">
    <property type="entry name" value="REC"/>
    <property type="match status" value="1"/>
</dbReference>
<accession>A0ABS8JME1</accession>
<comment type="caution">
    <text evidence="5">The sequence shown here is derived from an EMBL/GenBank/DDBJ whole genome shotgun (WGS) entry which is preliminary data.</text>
</comment>
<keyword evidence="6" id="KW-1185">Reference proteome</keyword>
<dbReference type="RefSeq" id="WP_230507198.1">
    <property type="nucleotide sequence ID" value="NZ_JAJITD010000001.1"/>
</dbReference>
<dbReference type="SUPFAM" id="SSF50341">
    <property type="entry name" value="CheW-like"/>
    <property type="match status" value="1"/>
</dbReference>
<dbReference type="Proteomes" id="UP001431019">
    <property type="component" value="Unassembled WGS sequence"/>
</dbReference>
<keyword evidence="1" id="KW-0597">Phosphoprotein</keyword>
<evidence type="ECO:0000256" key="1">
    <source>
        <dbReference type="PROSITE-ProRule" id="PRU00169"/>
    </source>
</evidence>
<protein>
    <submittedName>
        <fullName evidence="5">Chemotaxis protein</fullName>
    </submittedName>
</protein>
<dbReference type="PROSITE" id="PS50851">
    <property type="entry name" value="CHEW"/>
    <property type="match status" value="1"/>
</dbReference>
<dbReference type="Gene3D" id="2.30.30.40">
    <property type="entry name" value="SH3 Domains"/>
    <property type="match status" value="1"/>
</dbReference>
<dbReference type="PROSITE" id="PS50110">
    <property type="entry name" value="RESPONSE_REGULATORY"/>
    <property type="match status" value="1"/>
</dbReference>
<evidence type="ECO:0000313" key="5">
    <source>
        <dbReference type="EMBL" id="MCC8390997.1"/>
    </source>
</evidence>
<evidence type="ECO:0000313" key="6">
    <source>
        <dbReference type="Proteomes" id="UP001431019"/>
    </source>
</evidence>
<dbReference type="SMART" id="SM00260">
    <property type="entry name" value="CheW"/>
    <property type="match status" value="1"/>
</dbReference>
<dbReference type="InterPro" id="IPR002545">
    <property type="entry name" value="CheW-lke_dom"/>
</dbReference>
<evidence type="ECO:0000259" key="3">
    <source>
        <dbReference type="PROSITE" id="PS50110"/>
    </source>
</evidence>
<proteinExistence type="predicted"/>
<dbReference type="InterPro" id="IPR036061">
    <property type="entry name" value="CheW-like_dom_sf"/>
</dbReference>
<feature type="region of interest" description="Disordered" evidence="2">
    <location>
        <begin position="1"/>
        <end position="21"/>
    </location>
</feature>
<dbReference type="PIRSF" id="PIRSF002867">
    <property type="entry name" value="CheV"/>
    <property type="match status" value="1"/>
</dbReference>
<dbReference type="PANTHER" id="PTHR47233:SF4">
    <property type="entry name" value="CHEMOTAXIS SIGNAL TRANSDUCTION PROTEIN"/>
    <property type="match status" value="1"/>
</dbReference>
<feature type="domain" description="CheW-like" evidence="4">
    <location>
        <begin position="27"/>
        <end position="174"/>
    </location>
</feature>
<dbReference type="Gene3D" id="2.40.50.180">
    <property type="entry name" value="CheA-289, Domain 4"/>
    <property type="match status" value="1"/>
</dbReference>
<feature type="domain" description="Response regulatory" evidence="3">
    <location>
        <begin position="196"/>
        <end position="325"/>
    </location>
</feature>
<feature type="compositionally biased region" description="Basic and acidic residues" evidence="2">
    <location>
        <begin position="1"/>
        <end position="18"/>
    </location>
</feature>
<evidence type="ECO:0000259" key="4">
    <source>
        <dbReference type="PROSITE" id="PS50851"/>
    </source>
</evidence>
<evidence type="ECO:0000256" key="2">
    <source>
        <dbReference type="SAM" id="MobiDB-lite"/>
    </source>
</evidence>
<reference evidence="5 6" key="1">
    <citation type="submission" date="2021-11" db="EMBL/GenBank/DDBJ databases">
        <authorList>
            <person name="Oh E.-T."/>
            <person name="Kim S.-B."/>
        </authorList>
    </citation>
    <scope>NUCLEOTIDE SEQUENCE [LARGE SCALE GENOMIC DNA]</scope>
    <source>
        <strain evidence="5 6">MMS20-SJTR3</strain>
    </source>
</reference>
<dbReference type="EMBL" id="JAJITD010000001">
    <property type="protein sequence ID" value="MCC8390997.1"/>
    <property type="molecule type" value="Genomic_DNA"/>
</dbReference>
<dbReference type="InterPro" id="IPR024181">
    <property type="entry name" value="Chemotax_regulator_CheV"/>
</dbReference>
<dbReference type="InterPro" id="IPR011006">
    <property type="entry name" value="CheY-like_superfamily"/>
</dbReference>
<gene>
    <name evidence="5" type="ORF">LJ656_00220</name>
</gene>
<dbReference type="PANTHER" id="PTHR47233">
    <property type="entry name" value="CHEMOTAXIS PROTEIN CHEV"/>
    <property type="match status" value="1"/>
</dbReference>